<comment type="caution">
    <text evidence="1">The sequence shown here is derived from an EMBL/GenBank/DDBJ whole genome shotgun (WGS) entry which is preliminary data.</text>
</comment>
<organism evidence="1 2">
    <name type="scientific">Clostridium gallinarum</name>
    <dbReference type="NCBI Taxonomy" id="2762246"/>
    <lineage>
        <taxon>Bacteria</taxon>
        <taxon>Bacillati</taxon>
        <taxon>Bacillota</taxon>
        <taxon>Clostridia</taxon>
        <taxon>Eubacteriales</taxon>
        <taxon>Clostridiaceae</taxon>
        <taxon>Clostridium</taxon>
    </lineage>
</organism>
<dbReference type="EMBL" id="JACSQZ010000047">
    <property type="protein sequence ID" value="MBD7915845.1"/>
    <property type="molecule type" value="Genomic_DNA"/>
</dbReference>
<proteinExistence type="predicted"/>
<accession>A0ABR8Q5Z2</accession>
<protein>
    <submittedName>
        <fullName evidence="1">Uncharacterized protein</fullName>
    </submittedName>
</protein>
<name>A0ABR8Q5Z2_9CLOT</name>
<sequence>MRDYKIFLSASNKNIEDKATLRVDLYGDIKIKDIEELKDFNIVYISKGHEETVSIKGANVPCKVRYIQVFKK</sequence>
<evidence type="ECO:0000313" key="1">
    <source>
        <dbReference type="EMBL" id="MBD7915845.1"/>
    </source>
</evidence>
<dbReference type="Proteomes" id="UP000640335">
    <property type="component" value="Unassembled WGS sequence"/>
</dbReference>
<evidence type="ECO:0000313" key="2">
    <source>
        <dbReference type="Proteomes" id="UP000640335"/>
    </source>
</evidence>
<reference evidence="1 2" key="1">
    <citation type="submission" date="2020-08" db="EMBL/GenBank/DDBJ databases">
        <title>A Genomic Blueprint of the Chicken Gut Microbiome.</title>
        <authorList>
            <person name="Gilroy R."/>
            <person name="Ravi A."/>
            <person name="Getino M."/>
            <person name="Pursley I."/>
            <person name="Horton D.L."/>
            <person name="Alikhan N.-F."/>
            <person name="Baker D."/>
            <person name="Gharbi K."/>
            <person name="Hall N."/>
            <person name="Watson M."/>
            <person name="Adriaenssens E.M."/>
            <person name="Foster-Nyarko E."/>
            <person name="Jarju S."/>
            <person name="Secka A."/>
            <person name="Antonio M."/>
            <person name="Oren A."/>
            <person name="Chaudhuri R."/>
            <person name="La Ragione R.M."/>
            <person name="Hildebrand F."/>
            <person name="Pallen M.J."/>
        </authorList>
    </citation>
    <scope>NUCLEOTIDE SEQUENCE [LARGE SCALE GENOMIC DNA]</scope>
    <source>
        <strain evidence="1 2">Sa3CUN1</strain>
    </source>
</reference>
<gene>
    <name evidence="1" type="ORF">H9660_11885</name>
</gene>
<dbReference type="RefSeq" id="WP_191750598.1">
    <property type="nucleotide sequence ID" value="NZ_JACSQZ010000047.1"/>
</dbReference>
<keyword evidence="2" id="KW-1185">Reference proteome</keyword>